<organism evidence="4 5">
    <name type="scientific">Desulfovibrio intestinalis</name>
    <dbReference type="NCBI Taxonomy" id="58621"/>
    <lineage>
        <taxon>Bacteria</taxon>
        <taxon>Pseudomonadati</taxon>
        <taxon>Thermodesulfobacteriota</taxon>
        <taxon>Desulfovibrionia</taxon>
        <taxon>Desulfovibrionales</taxon>
        <taxon>Desulfovibrionaceae</taxon>
        <taxon>Desulfovibrio</taxon>
    </lineage>
</organism>
<dbReference type="AlphaFoldDB" id="A0A7W8FF32"/>
<dbReference type="InterPro" id="IPR016047">
    <property type="entry name" value="M23ase_b-sheet_dom"/>
</dbReference>
<evidence type="ECO:0000313" key="5">
    <source>
        <dbReference type="Proteomes" id="UP000539075"/>
    </source>
</evidence>
<evidence type="ECO:0000256" key="1">
    <source>
        <dbReference type="SAM" id="Coils"/>
    </source>
</evidence>
<evidence type="ECO:0000259" key="3">
    <source>
        <dbReference type="Pfam" id="PF01551"/>
    </source>
</evidence>
<keyword evidence="2" id="KW-0472">Membrane</keyword>
<evidence type="ECO:0000313" key="4">
    <source>
        <dbReference type="EMBL" id="MBB5143478.1"/>
    </source>
</evidence>
<dbReference type="EMBL" id="JACHGO010000004">
    <property type="protein sequence ID" value="MBB5143478.1"/>
    <property type="molecule type" value="Genomic_DNA"/>
</dbReference>
<keyword evidence="5" id="KW-1185">Reference proteome</keyword>
<dbReference type="PANTHER" id="PTHR21666:SF270">
    <property type="entry name" value="MUREIN HYDROLASE ACTIVATOR ENVC"/>
    <property type="match status" value="1"/>
</dbReference>
<reference evidence="4 5" key="1">
    <citation type="submission" date="2020-08" db="EMBL/GenBank/DDBJ databases">
        <title>Genomic Encyclopedia of Type Strains, Phase IV (KMG-IV): sequencing the most valuable type-strain genomes for metagenomic binning, comparative biology and taxonomic classification.</title>
        <authorList>
            <person name="Goeker M."/>
        </authorList>
    </citation>
    <scope>NUCLEOTIDE SEQUENCE [LARGE SCALE GENOMIC DNA]</scope>
    <source>
        <strain evidence="4 5">DSM 11275</strain>
    </source>
</reference>
<dbReference type="Gene3D" id="2.70.70.10">
    <property type="entry name" value="Glucose Permease (Domain IIA)"/>
    <property type="match status" value="1"/>
</dbReference>
<dbReference type="Pfam" id="PF01551">
    <property type="entry name" value="Peptidase_M23"/>
    <property type="match status" value="1"/>
</dbReference>
<evidence type="ECO:0000256" key="2">
    <source>
        <dbReference type="SAM" id="Phobius"/>
    </source>
</evidence>
<dbReference type="GO" id="GO:0004222">
    <property type="term" value="F:metalloendopeptidase activity"/>
    <property type="evidence" value="ECO:0007669"/>
    <property type="project" value="TreeGrafter"/>
</dbReference>
<dbReference type="InterPro" id="IPR011055">
    <property type="entry name" value="Dup_hybrid_motif"/>
</dbReference>
<comment type="caution">
    <text evidence="4">The sequence shown here is derived from an EMBL/GenBank/DDBJ whole genome shotgun (WGS) entry which is preliminary data.</text>
</comment>
<dbReference type="CDD" id="cd12797">
    <property type="entry name" value="M23_peptidase"/>
    <property type="match status" value="1"/>
</dbReference>
<feature type="transmembrane region" description="Helical" evidence="2">
    <location>
        <begin position="26"/>
        <end position="46"/>
    </location>
</feature>
<sequence length="299" mass="33484">MLFGKYHIVIFKEGRSGSRNLRMRGWLGFFACVFVLALAVCNVWLLRAWLESRHLDDDLEGAQRVISEQRRQLVNLAERISQVSRDLQRVQSFDSKLRIMMNMEKDPADAGGGLDVVGDFSRTYLPLHRQELAARKMQDFLERLSESARLEEVRQQDLLLALRENRDALSSMPTIWPVVGFVSSSFGWRSSPFGGRGQFHKGLDITNRIGTPIVAPAQGLVTQSGPDGAYGQSIEINHGGGVITKYGHMQRCAVPVGVWVKRGQVIGNVGMSGRTTGPHLHYEVRLNGVPVNPMRYILD</sequence>
<keyword evidence="2" id="KW-0812">Transmembrane</keyword>
<dbReference type="Proteomes" id="UP000539075">
    <property type="component" value="Unassembled WGS sequence"/>
</dbReference>
<feature type="coiled-coil region" evidence="1">
    <location>
        <begin position="59"/>
        <end position="86"/>
    </location>
</feature>
<gene>
    <name evidence="4" type="ORF">HNQ38_001575</name>
</gene>
<protein>
    <submittedName>
        <fullName evidence="4">Murein DD-endopeptidase MepM/ murein hydrolase activator NlpD</fullName>
    </submittedName>
</protein>
<keyword evidence="4" id="KW-0378">Hydrolase</keyword>
<dbReference type="SUPFAM" id="SSF51261">
    <property type="entry name" value="Duplicated hybrid motif"/>
    <property type="match status" value="1"/>
</dbReference>
<dbReference type="PANTHER" id="PTHR21666">
    <property type="entry name" value="PEPTIDASE-RELATED"/>
    <property type="match status" value="1"/>
</dbReference>
<dbReference type="InterPro" id="IPR050570">
    <property type="entry name" value="Cell_wall_metabolism_enzyme"/>
</dbReference>
<proteinExistence type="predicted"/>
<name>A0A7W8FF32_9BACT</name>
<accession>A0A7W8FF32</accession>
<keyword evidence="2" id="KW-1133">Transmembrane helix</keyword>
<keyword evidence="1" id="KW-0175">Coiled coil</keyword>
<feature type="domain" description="M23ase beta-sheet core" evidence="3">
    <location>
        <begin position="198"/>
        <end position="293"/>
    </location>
</feature>
<dbReference type="RefSeq" id="WP_183719035.1">
    <property type="nucleotide sequence ID" value="NZ_JACHGO010000004.1"/>
</dbReference>